<dbReference type="GO" id="GO:0005840">
    <property type="term" value="C:ribosome"/>
    <property type="evidence" value="ECO:0007669"/>
    <property type="project" value="InterPro"/>
</dbReference>
<keyword evidence="3 5" id="KW-0698">rRNA processing</keyword>
<feature type="region of interest" description="Disordered" evidence="6">
    <location>
        <begin position="161"/>
        <end position="181"/>
    </location>
</feature>
<comment type="domain">
    <text evidence="5">The PRC barrel domain binds ribosomal protein uS19.</text>
</comment>
<dbReference type="InterPro" id="IPR002676">
    <property type="entry name" value="RimM_N"/>
</dbReference>
<protein>
    <recommendedName>
        <fullName evidence="5">Ribosome maturation factor RimM</fullName>
    </recommendedName>
</protein>
<dbReference type="Pfam" id="PF24986">
    <property type="entry name" value="PRC_RimM"/>
    <property type="match status" value="1"/>
</dbReference>
<dbReference type="SUPFAM" id="SSF50346">
    <property type="entry name" value="PRC-barrel domain"/>
    <property type="match status" value="1"/>
</dbReference>
<keyword evidence="1 5" id="KW-0963">Cytoplasm</keyword>
<dbReference type="InterPro" id="IPR011033">
    <property type="entry name" value="PRC_barrel-like_sf"/>
</dbReference>
<evidence type="ECO:0000313" key="10">
    <source>
        <dbReference type="Proteomes" id="UP001060336"/>
    </source>
</evidence>
<reference evidence="9" key="1">
    <citation type="submission" date="2022-08" db="EMBL/GenBank/DDBJ databases">
        <title>Nisaea acidiphila sp. nov., isolated from a marine algal debris and emended description of the genus Nisaea Urios et al. 2008.</title>
        <authorList>
            <person name="Kwon K."/>
        </authorList>
    </citation>
    <scope>NUCLEOTIDE SEQUENCE</scope>
    <source>
        <strain evidence="9">MEBiC11861</strain>
    </source>
</reference>
<gene>
    <name evidence="5 9" type="primary">rimM</name>
    <name evidence="9" type="ORF">NUH88_11430</name>
</gene>
<evidence type="ECO:0000256" key="4">
    <source>
        <dbReference type="ARBA" id="ARBA00023186"/>
    </source>
</evidence>
<evidence type="ECO:0000259" key="7">
    <source>
        <dbReference type="Pfam" id="PF01782"/>
    </source>
</evidence>
<keyword evidence="4 5" id="KW-0143">Chaperone</keyword>
<dbReference type="GO" id="GO:0042274">
    <property type="term" value="P:ribosomal small subunit biogenesis"/>
    <property type="evidence" value="ECO:0007669"/>
    <property type="project" value="UniProtKB-UniRule"/>
</dbReference>
<accession>A0A9J7ALJ4</accession>
<dbReference type="NCBIfam" id="TIGR02273">
    <property type="entry name" value="16S_RimM"/>
    <property type="match status" value="1"/>
</dbReference>
<feature type="domain" description="RimM N-terminal" evidence="7">
    <location>
        <begin position="7"/>
        <end position="84"/>
    </location>
</feature>
<dbReference type="KEGG" id="naci:NUH88_11430"/>
<evidence type="ECO:0000313" key="9">
    <source>
        <dbReference type="EMBL" id="UUX48030.1"/>
    </source>
</evidence>
<evidence type="ECO:0000259" key="8">
    <source>
        <dbReference type="Pfam" id="PF24986"/>
    </source>
</evidence>
<evidence type="ECO:0000256" key="2">
    <source>
        <dbReference type="ARBA" id="ARBA00022517"/>
    </source>
</evidence>
<evidence type="ECO:0000256" key="5">
    <source>
        <dbReference type="HAMAP-Rule" id="MF_00014"/>
    </source>
</evidence>
<proteinExistence type="inferred from homology"/>
<comment type="subcellular location">
    <subcellularLocation>
        <location evidence="5">Cytoplasm</location>
    </subcellularLocation>
</comment>
<sequence length="181" mass="19152">MAEPVTLGVIVGVHGVRGLVRVKSFTEDPDDIAAYGPLKDDAGKSYKLEVTGRAKGVLLVRIAGVGDRNAAEALKGTELLIDRDRLPEADEDEFYHADLIGLQADQVAGGTLGTVAAVQNFGAGDLLEIRLPDSRKTVLVPFDESTVPEIDLEGGRLLVDPPAGLLDEASDEDRKAEADHG</sequence>
<dbReference type="PANTHER" id="PTHR33692">
    <property type="entry name" value="RIBOSOME MATURATION FACTOR RIMM"/>
    <property type="match status" value="1"/>
</dbReference>
<dbReference type="Pfam" id="PF01782">
    <property type="entry name" value="RimM"/>
    <property type="match status" value="1"/>
</dbReference>
<dbReference type="GO" id="GO:0006364">
    <property type="term" value="P:rRNA processing"/>
    <property type="evidence" value="ECO:0007669"/>
    <property type="project" value="UniProtKB-UniRule"/>
</dbReference>
<dbReference type="SUPFAM" id="SSF50447">
    <property type="entry name" value="Translation proteins"/>
    <property type="match status" value="1"/>
</dbReference>
<dbReference type="InterPro" id="IPR009000">
    <property type="entry name" value="Transl_B-barrel_sf"/>
</dbReference>
<comment type="subunit">
    <text evidence="5">Binds ribosomal protein uS19.</text>
</comment>
<feature type="domain" description="Ribosome maturation factor RimM PRC barrel" evidence="8">
    <location>
        <begin position="97"/>
        <end position="165"/>
    </location>
</feature>
<evidence type="ECO:0000256" key="1">
    <source>
        <dbReference type="ARBA" id="ARBA00022490"/>
    </source>
</evidence>
<comment type="similarity">
    <text evidence="5">Belongs to the RimM family.</text>
</comment>
<dbReference type="GO" id="GO:0043022">
    <property type="term" value="F:ribosome binding"/>
    <property type="evidence" value="ECO:0007669"/>
    <property type="project" value="InterPro"/>
</dbReference>
<keyword evidence="2 5" id="KW-0690">Ribosome biogenesis</keyword>
<dbReference type="Gene3D" id="2.30.30.240">
    <property type="entry name" value="PRC-barrel domain"/>
    <property type="match status" value="1"/>
</dbReference>
<dbReference type="InterPro" id="IPR011961">
    <property type="entry name" value="RimM"/>
</dbReference>
<comment type="function">
    <text evidence="5">An accessory protein needed during the final step in the assembly of 30S ribosomal subunit, possibly for assembly of the head region. Essential for efficient processing of 16S rRNA. May be needed both before and after RbfA during the maturation of 16S rRNA. It has affinity for free ribosomal 30S subunits but not for 70S ribosomes.</text>
</comment>
<dbReference type="Proteomes" id="UP001060336">
    <property type="component" value="Chromosome"/>
</dbReference>
<dbReference type="GO" id="GO:0005737">
    <property type="term" value="C:cytoplasm"/>
    <property type="evidence" value="ECO:0007669"/>
    <property type="project" value="UniProtKB-SubCell"/>
</dbReference>
<dbReference type="HAMAP" id="MF_00014">
    <property type="entry name" value="Ribosome_mat_RimM"/>
    <property type="match status" value="1"/>
</dbReference>
<dbReference type="PANTHER" id="PTHR33692:SF1">
    <property type="entry name" value="RIBOSOME MATURATION FACTOR RIMM"/>
    <property type="match status" value="1"/>
</dbReference>
<dbReference type="Gene3D" id="2.40.30.60">
    <property type="entry name" value="RimM"/>
    <property type="match status" value="1"/>
</dbReference>
<dbReference type="InterPro" id="IPR036976">
    <property type="entry name" value="RimM_N_sf"/>
</dbReference>
<feature type="compositionally biased region" description="Basic and acidic residues" evidence="6">
    <location>
        <begin position="172"/>
        <end position="181"/>
    </location>
</feature>
<keyword evidence="10" id="KW-1185">Reference proteome</keyword>
<name>A0A9J7ALJ4_9PROT</name>
<evidence type="ECO:0000256" key="3">
    <source>
        <dbReference type="ARBA" id="ARBA00022552"/>
    </source>
</evidence>
<organism evidence="9 10">
    <name type="scientific">Nisaea acidiphila</name>
    <dbReference type="NCBI Taxonomy" id="1862145"/>
    <lineage>
        <taxon>Bacteria</taxon>
        <taxon>Pseudomonadati</taxon>
        <taxon>Pseudomonadota</taxon>
        <taxon>Alphaproteobacteria</taxon>
        <taxon>Rhodospirillales</taxon>
        <taxon>Thalassobaculaceae</taxon>
        <taxon>Nisaea</taxon>
    </lineage>
</organism>
<dbReference type="InterPro" id="IPR056792">
    <property type="entry name" value="PRC_RimM"/>
</dbReference>
<dbReference type="EMBL" id="CP102480">
    <property type="protein sequence ID" value="UUX48030.1"/>
    <property type="molecule type" value="Genomic_DNA"/>
</dbReference>
<dbReference type="AlphaFoldDB" id="A0A9J7ALJ4"/>
<evidence type="ECO:0000256" key="6">
    <source>
        <dbReference type="SAM" id="MobiDB-lite"/>
    </source>
</evidence>
<dbReference type="RefSeq" id="WP_257766538.1">
    <property type="nucleotide sequence ID" value="NZ_CP102480.1"/>
</dbReference>